<dbReference type="SUPFAM" id="SSF48371">
    <property type="entry name" value="ARM repeat"/>
    <property type="match status" value="1"/>
</dbReference>
<feature type="transmembrane region" description="Helical" evidence="1">
    <location>
        <begin position="6"/>
        <end position="29"/>
    </location>
</feature>
<dbReference type="OrthoDB" id="2112914at2"/>
<keyword evidence="1" id="KW-0472">Membrane</keyword>
<dbReference type="InterPro" id="IPR011989">
    <property type="entry name" value="ARM-like"/>
</dbReference>
<dbReference type="InterPro" id="IPR016024">
    <property type="entry name" value="ARM-type_fold"/>
</dbReference>
<keyword evidence="3" id="KW-1185">Reference proteome</keyword>
<name>A0A3L7K169_9BACI</name>
<dbReference type="EMBL" id="RCVZ01000004">
    <property type="protein sequence ID" value="RLQ96139.1"/>
    <property type="molecule type" value="Genomic_DNA"/>
</dbReference>
<evidence type="ECO:0000256" key="1">
    <source>
        <dbReference type="SAM" id="Phobius"/>
    </source>
</evidence>
<dbReference type="AlphaFoldDB" id="A0A3L7K169"/>
<sequence>MLQSGIFAVVMAAVVILAILSVLLLYLIIRKYMENKTMRKIEIEKDRMNPLLYTYISEGNITRELSTESLVKKRAIENLLRKYSEILVDVQAKLRIEEMAQCHLSTYYVKELNSRQWSKRMNALYHIEDFKLTSLQQPVMHCLQKNNAAKEEKFVCLRILAAFQMNGIHDMLTNEYTNLSDFEYRSILMKLNENHFEFFIAGFHRMDANLQYAVLEVMGVKKEINYVPFLESVFQANKGELRLRALKALASIGYVKDPDKYSFLSRSESWQERMMAAKLFGVVKEESFLTALKDLLHDRSWYVRSQAGQAMTLIPKGYQLLHQILENSEDPFARDMAWEWINKGES</sequence>
<reference evidence="2 3" key="1">
    <citation type="submission" date="2018-10" db="EMBL/GenBank/DDBJ databases">
        <title>Falsibacillus sp. genome draft.</title>
        <authorList>
            <person name="Shi S."/>
        </authorList>
    </citation>
    <scope>NUCLEOTIDE SEQUENCE [LARGE SCALE GENOMIC DNA]</scope>
    <source>
        <strain evidence="2 3">GY 10110</strain>
    </source>
</reference>
<gene>
    <name evidence="2" type="ORF">D9X91_07565</name>
</gene>
<keyword evidence="1" id="KW-1133">Transmembrane helix</keyword>
<dbReference type="Proteomes" id="UP000276770">
    <property type="component" value="Unassembled WGS sequence"/>
</dbReference>
<protein>
    <submittedName>
        <fullName evidence="2">HEAT repeat domain-containing protein</fullName>
    </submittedName>
</protein>
<accession>A0A3L7K169</accession>
<organism evidence="2 3">
    <name type="scientific">Falsibacillus albus</name>
    <dbReference type="NCBI Taxonomy" id="2478915"/>
    <lineage>
        <taxon>Bacteria</taxon>
        <taxon>Bacillati</taxon>
        <taxon>Bacillota</taxon>
        <taxon>Bacilli</taxon>
        <taxon>Bacillales</taxon>
        <taxon>Bacillaceae</taxon>
        <taxon>Falsibacillus</taxon>
    </lineage>
</organism>
<evidence type="ECO:0000313" key="3">
    <source>
        <dbReference type="Proteomes" id="UP000276770"/>
    </source>
</evidence>
<proteinExistence type="predicted"/>
<dbReference type="Gene3D" id="1.25.10.10">
    <property type="entry name" value="Leucine-rich Repeat Variant"/>
    <property type="match status" value="1"/>
</dbReference>
<dbReference type="RefSeq" id="WP_121679991.1">
    <property type="nucleotide sequence ID" value="NZ_RCVZ01000004.1"/>
</dbReference>
<keyword evidence="1" id="KW-0812">Transmembrane</keyword>
<comment type="caution">
    <text evidence="2">The sequence shown here is derived from an EMBL/GenBank/DDBJ whole genome shotgun (WGS) entry which is preliminary data.</text>
</comment>
<evidence type="ECO:0000313" key="2">
    <source>
        <dbReference type="EMBL" id="RLQ96139.1"/>
    </source>
</evidence>